<feature type="compositionally biased region" description="Basic and acidic residues" evidence="1">
    <location>
        <begin position="75"/>
        <end position="84"/>
    </location>
</feature>
<evidence type="ECO:0000313" key="3">
    <source>
        <dbReference type="Proteomes" id="UP001286313"/>
    </source>
</evidence>
<evidence type="ECO:0000256" key="1">
    <source>
        <dbReference type="SAM" id="MobiDB-lite"/>
    </source>
</evidence>
<organism evidence="2 3">
    <name type="scientific">Petrolisthes cinctipes</name>
    <name type="common">Flat porcelain crab</name>
    <dbReference type="NCBI Taxonomy" id="88211"/>
    <lineage>
        <taxon>Eukaryota</taxon>
        <taxon>Metazoa</taxon>
        <taxon>Ecdysozoa</taxon>
        <taxon>Arthropoda</taxon>
        <taxon>Crustacea</taxon>
        <taxon>Multicrustacea</taxon>
        <taxon>Malacostraca</taxon>
        <taxon>Eumalacostraca</taxon>
        <taxon>Eucarida</taxon>
        <taxon>Decapoda</taxon>
        <taxon>Pleocyemata</taxon>
        <taxon>Anomura</taxon>
        <taxon>Galatheoidea</taxon>
        <taxon>Porcellanidae</taxon>
        <taxon>Petrolisthes</taxon>
    </lineage>
</organism>
<reference evidence="2" key="1">
    <citation type="submission" date="2023-10" db="EMBL/GenBank/DDBJ databases">
        <title>Genome assemblies of two species of porcelain crab, Petrolisthes cinctipes and Petrolisthes manimaculis (Anomura: Porcellanidae).</title>
        <authorList>
            <person name="Angst P."/>
        </authorList>
    </citation>
    <scope>NUCLEOTIDE SEQUENCE</scope>
    <source>
        <strain evidence="2">PB745_01</strain>
        <tissue evidence="2">Gill</tissue>
    </source>
</reference>
<feature type="region of interest" description="Disordered" evidence="1">
    <location>
        <begin position="68"/>
        <end position="92"/>
    </location>
</feature>
<gene>
    <name evidence="2" type="ORF">Pcinc_032514</name>
</gene>
<sequence length="119" mass="13347">MQFCWYSFRQKECGGFLSPLPPWPSSYLHLHFRTGFKQGHSVGWEGRVMGGLGRQVGQCRLCGGGVKGMRRGKTRQAEGERGRGTDASLPSAELKLKKGEGTRQTHSLTKVYERLYNLT</sequence>
<accession>A0AAE1ETZ0</accession>
<comment type="caution">
    <text evidence="2">The sequence shown here is derived from an EMBL/GenBank/DDBJ whole genome shotgun (WGS) entry which is preliminary data.</text>
</comment>
<dbReference type="AlphaFoldDB" id="A0AAE1ETZ0"/>
<protein>
    <submittedName>
        <fullName evidence="2">Uncharacterized protein</fullName>
    </submittedName>
</protein>
<proteinExistence type="predicted"/>
<keyword evidence="3" id="KW-1185">Reference proteome</keyword>
<dbReference type="EMBL" id="JAWQEG010004469">
    <property type="protein sequence ID" value="KAK3861540.1"/>
    <property type="molecule type" value="Genomic_DNA"/>
</dbReference>
<dbReference type="Proteomes" id="UP001286313">
    <property type="component" value="Unassembled WGS sequence"/>
</dbReference>
<name>A0AAE1ETZ0_PETCI</name>
<evidence type="ECO:0000313" key="2">
    <source>
        <dbReference type="EMBL" id="KAK3861540.1"/>
    </source>
</evidence>